<evidence type="ECO:0000313" key="2">
    <source>
        <dbReference type="EMBL" id="ALB63500.1"/>
    </source>
</evidence>
<dbReference type="EMBL" id="CP012264">
    <property type="protein sequence ID" value="ALB63500.1"/>
    <property type="molecule type" value="Genomic_DNA"/>
</dbReference>
<dbReference type="SMART" id="SM00267">
    <property type="entry name" value="GGDEF"/>
    <property type="match status" value="1"/>
</dbReference>
<organism evidence="2 3">
    <name type="scientific">Cronobacter condimenti 1330</name>
    <dbReference type="NCBI Taxonomy" id="1073999"/>
    <lineage>
        <taxon>Bacteria</taxon>
        <taxon>Pseudomonadati</taxon>
        <taxon>Pseudomonadota</taxon>
        <taxon>Gammaproteobacteria</taxon>
        <taxon>Enterobacterales</taxon>
        <taxon>Enterobacteriaceae</taxon>
        <taxon>Cronobacter</taxon>
    </lineage>
</organism>
<dbReference type="CDD" id="cd01949">
    <property type="entry name" value="GGDEF"/>
    <property type="match status" value="1"/>
</dbReference>
<dbReference type="InterPro" id="IPR029787">
    <property type="entry name" value="Nucleotide_cyclase"/>
</dbReference>
<dbReference type="SMART" id="SM00065">
    <property type="entry name" value="GAF"/>
    <property type="match status" value="1"/>
</dbReference>
<dbReference type="NCBIfam" id="TIGR00254">
    <property type="entry name" value="GGDEF"/>
    <property type="match status" value="1"/>
</dbReference>
<dbReference type="Proteomes" id="UP000067320">
    <property type="component" value="Chromosome"/>
</dbReference>
<dbReference type="InterPro" id="IPR029016">
    <property type="entry name" value="GAF-like_dom_sf"/>
</dbReference>
<reference evidence="3" key="1">
    <citation type="submission" date="2015-07" db="EMBL/GenBank/DDBJ databases">
        <authorList>
            <person name="Moine D."/>
            <person name="Kassam M."/>
        </authorList>
    </citation>
    <scope>NUCLEOTIDE SEQUENCE [LARGE SCALE GENOMIC DNA]</scope>
    <source>
        <strain evidence="3">LMG 26250</strain>
    </source>
</reference>
<keyword evidence="3" id="KW-1185">Reference proteome</keyword>
<dbReference type="Pfam" id="PF01590">
    <property type="entry name" value="GAF"/>
    <property type="match status" value="1"/>
</dbReference>
<dbReference type="SUPFAM" id="SSF55073">
    <property type="entry name" value="Nucleotide cyclase"/>
    <property type="match status" value="1"/>
</dbReference>
<evidence type="ECO:0000259" key="1">
    <source>
        <dbReference type="PROSITE" id="PS50887"/>
    </source>
</evidence>
<dbReference type="PANTHER" id="PTHR43102">
    <property type="entry name" value="SLR1143 PROTEIN"/>
    <property type="match status" value="1"/>
</dbReference>
<protein>
    <submittedName>
        <fullName evidence="2">Diguanylate cyclase</fullName>
    </submittedName>
</protein>
<reference evidence="3" key="2">
    <citation type="submission" date="2015-09" db="EMBL/GenBank/DDBJ databases">
        <title>Cronobacter genome sequencing and assembly.</title>
        <authorList>
            <person name="Descombes P."/>
            <person name="Baert L."/>
            <person name="Ngom-Bru C."/>
            <person name="Barretto C."/>
        </authorList>
    </citation>
    <scope>NUCLEOTIDE SEQUENCE [LARGE SCALE GENOMIC DNA]</scope>
    <source>
        <strain evidence="3">LMG 26250</strain>
    </source>
</reference>
<gene>
    <name evidence="2" type="ORF">AFK62_13755</name>
</gene>
<proteinExistence type="predicted"/>
<dbReference type="InterPro" id="IPR000160">
    <property type="entry name" value="GGDEF_dom"/>
</dbReference>
<evidence type="ECO:0000313" key="3">
    <source>
        <dbReference type="Proteomes" id="UP000067320"/>
    </source>
</evidence>
<dbReference type="InterPro" id="IPR003018">
    <property type="entry name" value="GAF"/>
</dbReference>
<dbReference type="Gene3D" id="3.30.450.40">
    <property type="match status" value="1"/>
</dbReference>
<feature type="domain" description="GGDEF" evidence="1">
    <location>
        <begin position="190"/>
        <end position="319"/>
    </location>
</feature>
<dbReference type="RefSeq" id="WP_053531967.1">
    <property type="nucleotide sequence ID" value="NZ_CP012264.1"/>
</dbReference>
<dbReference type="InterPro" id="IPR043128">
    <property type="entry name" value="Rev_trsase/Diguanyl_cyclase"/>
</dbReference>
<name>A0ABM5VF14_9ENTR</name>
<accession>A0ABM5VF14</accession>
<dbReference type="Gene3D" id="3.30.70.270">
    <property type="match status" value="1"/>
</dbReference>
<reference evidence="2 3" key="3">
    <citation type="journal article" date="2016" name="Genome Announc.">
        <title>Fully Closed Genome Sequences of Five Type Strains of the Genus Cronobacter and One Cronobacter sakazakii Strain.</title>
        <authorList>
            <person name="Moine D."/>
            <person name="Kassam M."/>
            <person name="Baert L."/>
            <person name="Tang Y."/>
            <person name="Barretto C."/>
            <person name="Ngom Bru C."/>
            <person name="Klijn A."/>
            <person name="Descombes P."/>
        </authorList>
    </citation>
    <scope>NUCLEOTIDE SEQUENCE [LARGE SCALE GENOMIC DNA]</scope>
    <source>
        <strain evidence="2 3">LMG 26250</strain>
    </source>
</reference>
<dbReference type="PANTHER" id="PTHR43102:SF2">
    <property type="entry name" value="GAF DOMAIN-CONTAINING PROTEIN"/>
    <property type="match status" value="1"/>
</dbReference>
<dbReference type="SUPFAM" id="SSF55781">
    <property type="entry name" value="GAF domain-like"/>
    <property type="match status" value="1"/>
</dbReference>
<dbReference type="Pfam" id="PF00990">
    <property type="entry name" value="GGDEF"/>
    <property type="match status" value="1"/>
</dbReference>
<sequence>MSKSKEEARLFALYALGILDTESEERFDRLTRIACKLFDIPVSLISLMDKDRQWFKSNHGIDVRSTPRKESFCTYIVEDGEPLVVHDAQKDSRFKNTMLVNDAPYIRFYAGYPVKVPNGEIIGSICIIDTKPRDFSEEEMQLLRDLAGIVEDEFRIMNMATTDSLTALSNRRLFSLITEETLKKSRKRKKVFCVAIIDLNDFKPINDVFGHAEGNQALLTFSEVLENVSPENSIVARLGGDEFGVLLPYATIKHANEFINQLSEMLMKHNLKQNKPYHLTFSAGVVEYDEKHHHDYADIMRDADEKMYLIKKNKKLLMS</sequence>
<dbReference type="PROSITE" id="PS50887">
    <property type="entry name" value="GGDEF"/>
    <property type="match status" value="1"/>
</dbReference>